<evidence type="ECO:0000313" key="2">
    <source>
        <dbReference type="EMBL" id="SHM36095.1"/>
    </source>
</evidence>
<dbReference type="RefSeq" id="WP_143155873.1">
    <property type="nucleotide sequence ID" value="NZ_FRCY01000001.1"/>
</dbReference>
<sequence length="452" mass="50881">MAKQDPFEKKIREKLEQLPSPEDEGAWEKFSQMLDRPETSFWKHWLSPYLYATVLFLGAIWWLETKDEKYADTHFSPEEDRKWVDTVHRSDTVYLVDTVYMYQKIFVKEIPKGLPGENTASGLSENPTESIGIVAYGGARGLGVAGSEATAAKLQQGAAADSITLDTSHVIPKCYDGDRSAMVELSTGLDLNVPGAAEIFEKDLSRTGRRKSYAAPAVTGPNEFVMRAEKEIVVGDTSNLNQTFIPRKMGPSVHLEAGTSLQFPISRLIEYYTPIQYGAHLGLEWRSGWGLYLGAIGNQVEGELDDEEIMALDPALVDGLPGVPEDISNLDEIYLTNRQWFFPLELRWQSPRFAGVSFESAFGIVGNYLYQQDFTYEFENNFEEEYDYASARPGQFTVSHLRLGVGTNYLLTKRWKLLLRSQYWLPVSKTGLLRDRTHGVSVEVGANFSFGK</sequence>
<accession>A0A1M7I5X1</accession>
<organism evidence="2 3">
    <name type="scientific">Cyclobacterium lianum</name>
    <dbReference type="NCBI Taxonomy" id="388280"/>
    <lineage>
        <taxon>Bacteria</taxon>
        <taxon>Pseudomonadati</taxon>
        <taxon>Bacteroidota</taxon>
        <taxon>Cytophagia</taxon>
        <taxon>Cytophagales</taxon>
        <taxon>Cyclobacteriaceae</taxon>
        <taxon>Cyclobacterium</taxon>
    </lineage>
</organism>
<keyword evidence="1" id="KW-0472">Membrane</keyword>
<reference evidence="2 3" key="1">
    <citation type="submission" date="2016-11" db="EMBL/GenBank/DDBJ databases">
        <authorList>
            <person name="Jaros S."/>
            <person name="Januszkiewicz K."/>
            <person name="Wedrychowicz H."/>
        </authorList>
    </citation>
    <scope>NUCLEOTIDE SEQUENCE [LARGE SCALE GENOMIC DNA]</scope>
    <source>
        <strain evidence="2 3">CGMCC 1.6102</strain>
    </source>
</reference>
<dbReference type="Proteomes" id="UP000184513">
    <property type="component" value="Unassembled WGS sequence"/>
</dbReference>
<evidence type="ECO:0000256" key="1">
    <source>
        <dbReference type="SAM" id="Phobius"/>
    </source>
</evidence>
<proteinExistence type="predicted"/>
<name>A0A1M7I5X1_9BACT</name>
<feature type="transmembrane region" description="Helical" evidence="1">
    <location>
        <begin position="45"/>
        <end position="63"/>
    </location>
</feature>
<keyword evidence="3" id="KW-1185">Reference proteome</keyword>
<evidence type="ECO:0008006" key="4">
    <source>
        <dbReference type="Google" id="ProtNLM"/>
    </source>
</evidence>
<evidence type="ECO:0000313" key="3">
    <source>
        <dbReference type="Proteomes" id="UP000184513"/>
    </source>
</evidence>
<dbReference type="EMBL" id="FRCY01000001">
    <property type="protein sequence ID" value="SHM36095.1"/>
    <property type="molecule type" value="Genomic_DNA"/>
</dbReference>
<dbReference type="STRING" id="388280.SAMN04488057_101202"/>
<keyword evidence="1" id="KW-0812">Transmembrane</keyword>
<dbReference type="AlphaFoldDB" id="A0A1M7I5X1"/>
<gene>
    <name evidence="2" type="ORF">SAMN04488057_101202</name>
</gene>
<dbReference type="OrthoDB" id="827796at2"/>
<keyword evidence="1" id="KW-1133">Transmembrane helix</keyword>
<protein>
    <recommendedName>
        <fullName evidence="4">Outer membrane protein beta-barrel domain-containing protein</fullName>
    </recommendedName>
</protein>